<keyword evidence="1" id="KW-0472">Membrane</keyword>
<dbReference type="AlphaFoldDB" id="A0A975B9M8"/>
<keyword evidence="1" id="KW-1133">Transmembrane helix</keyword>
<dbReference type="KEGG" id="dli:dnl_38180"/>
<evidence type="ECO:0000313" key="3">
    <source>
        <dbReference type="Proteomes" id="UP000663720"/>
    </source>
</evidence>
<evidence type="ECO:0000313" key="2">
    <source>
        <dbReference type="EMBL" id="QTA81481.1"/>
    </source>
</evidence>
<sequence>MAKVHKNCQKVKLSVQNYLIIYYQSSFALIILIYGDYQGKFP</sequence>
<feature type="transmembrane region" description="Helical" evidence="1">
    <location>
        <begin position="20"/>
        <end position="37"/>
    </location>
</feature>
<reference evidence="2" key="1">
    <citation type="journal article" date="2021" name="Microb. Physiol.">
        <title>Proteogenomic Insights into the Physiology of Marine, Sulfate-Reducing, Filamentous Desulfonema limicola and Desulfonema magnum.</title>
        <authorList>
            <person name="Schnaars V."/>
            <person name="Wohlbrand L."/>
            <person name="Scheve S."/>
            <person name="Hinrichs C."/>
            <person name="Reinhardt R."/>
            <person name="Rabus R."/>
        </authorList>
    </citation>
    <scope>NUCLEOTIDE SEQUENCE</scope>
    <source>
        <strain evidence="2">5ac10</strain>
    </source>
</reference>
<proteinExistence type="predicted"/>
<keyword evidence="1" id="KW-0812">Transmembrane</keyword>
<keyword evidence="3" id="KW-1185">Reference proteome</keyword>
<dbReference type="Proteomes" id="UP000663720">
    <property type="component" value="Chromosome"/>
</dbReference>
<organism evidence="2 3">
    <name type="scientific">Desulfonema limicola</name>
    <dbReference type="NCBI Taxonomy" id="45656"/>
    <lineage>
        <taxon>Bacteria</taxon>
        <taxon>Pseudomonadati</taxon>
        <taxon>Thermodesulfobacteriota</taxon>
        <taxon>Desulfobacteria</taxon>
        <taxon>Desulfobacterales</taxon>
        <taxon>Desulfococcaceae</taxon>
        <taxon>Desulfonema</taxon>
    </lineage>
</organism>
<name>A0A975B9M8_9BACT</name>
<protein>
    <submittedName>
        <fullName evidence="2">Uncharacterized protein</fullName>
    </submittedName>
</protein>
<gene>
    <name evidence="2" type="ORF">dnl_38180</name>
</gene>
<dbReference type="EMBL" id="CP061799">
    <property type="protein sequence ID" value="QTA81481.1"/>
    <property type="molecule type" value="Genomic_DNA"/>
</dbReference>
<accession>A0A975B9M8</accession>
<evidence type="ECO:0000256" key="1">
    <source>
        <dbReference type="SAM" id="Phobius"/>
    </source>
</evidence>